<protein>
    <recommendedName>
        <fullName evidence="1">Transglycosylase SLT domain-containing protein</fullName>
    </recommendedName>
</protein>
<dbReference type="InterPro" id="IPR023346">
    <property type="entry name" value="Lysozyme-like_dom_sf"/>
</dbReference>
<reference evidence="2" key="1">
    <citation type="journal article" date="2014" name="Front. Microbiol.">
        <title>High frequency of phylogenetically diverse reductive dehalogenase-homologous genes in deep subseafloor sedimentary metagenomes.</title>
        <authorList>
            <person name="Kawai M."/>
            <person name="Futagami T."/>
            <person name="Toyoda A."/>
            <person name="Takaki Y."/>
            <person name="Nishi S."/>
            <person name="Hori S."/>
            <person name="Arai W."/>
            <person name="Tsubouchi T."/>
            <person name="Morono Y."/>
            <person name="Uchiyama I."/>
            <person name="Ito T."/>
            <person name="Fujiyama A."/>
            <person name="Inagaki F."/>
            <person name="Takami H."/>
        </authorList>
    </citation>
    <scope>NUCLEOTIDE SEQUENCE</scope>
    <source>
        <strain evidence="2">Expedition CK06-06</strain>
    </source>
</reference>
<proteinExistence type="predicted"/>
<dbReference type="AlphaFoldDB" id="X1IDE6"/>
<evidence type="ECO:0000313" key="2">
    <source>
        <dbReference type="EMBL" id="GAH79712.1"/>
    </source>
</evidence>
<dbReference type="EMBL" id="BARU01036675">
    <property type="protein sequence ID" value="GAH79712.1"/>
    <property type="molecule type" value="Genomic_DNA"/>
</dbReference>
<sequence>TDPALAIKIARCESGWRPLALRMNVTGSIDRGLFQWNDYYHPEILNDCAFNIECSTRAFCKAVKAGNLYWWDASKHCWG</sequence>
<dbReference type="Pfam" id="PF18896">
    <property type="entry name" value="SLT_3"/>
    <property type="match status" value="1"/>
</dbReference>
<dbReference type="SUPFAM" id="SSF53955">
    <property type="entry name" value="Lysozyme-like"/>
    <property type="match status" value="1"/>
</dbReference>
<gene>
    <name evidence="2" type="ORF">S03H2_57232</name>
</gene>
<feature type="non-terminal residue" evidence="2">
    <location>
        <position position="1"/>
    </location>
</feature>
<comment type="caution">
    <text evidence="2">The sequence shown here is derived from an EMBL/GenBank/DDBJ whole genome shotgun (WGS) entry which is preliminary data.</text>
</comment>
<evidence type="ECO:0000259" key="1">
    <source>
        <dbReference type="Pfam" id="PF18896"/>
    </source>
</evidence>
<accession>X1IDE6</accession>
<organism evidence="2">
    <name type="scientific">marine sediment metagenome</name>
    <dbReference type="NCBI Taxonomy" id="412755"/>
    <lineage>
        <taxon>unclassified sequences</taxon>
        <taxon>metagenomes</taxon>
        <taxon>ecological metagenomes</taxon>
    </lineage>
</organism>
<dbReference type="InterPro" id="IPR043992">
    <property type="entry name" value="SLT_3"/>
</dbReference>
<feature type="domain" description="Transglycosylase SLT" evidence="1">
    <location>
        <begin position="5"/>
        <end position="64"/>
    </location>
</feature>
<name>X1IDE6_9ZZZZ</name>